<dbReference type="AlphaFoldDB" id="A0A975S070"/>
<accession>A0A975S070</accession>
<dbReference type="RefSeq" id="WP_215506265.1">
    <property type="nucleotide sequence ID" value="NZ_CP076361.1"/>
</dbReference>
<organism evidence="2 3">
    <name type="scientific">Gemmobacter fulvus</name>
    <dbReference type="NCBI Taxonomy" id="2840474"/>
    <lineage>
        <taxon>Bacteria</taxon>
        <taxon>Pseudomonadati</taxon>
        <taxon>Pseudomonadota</taxon>
        <taxon>Alphaproteobacteria</taxon>
        <taxon>Rhodobacterales</taxon>
        <taxon>Paracoccaceae</taxon>
        <taxon>Gemmobacter</taxon>
    </lineage>
</organism>
<dbReference type="KEGG" id="gfu:KM031_08610"/>
<proteinExistence type="predicted"/>
<evidence type="ECO:0000313" key="2">
    <source>
        <dbReference type="EMBL" id="QWK88956.1"/>
    </source>
</evidence>
<feature type="signal peptide" evidence="1">
    <location>
        <begin position="1"/>
        <end position="27"/>
    </location>
</feature>
<feature type="chain" id="PRO_5037800550" description="LPS-assembly lipoprotein" evidence="1">
    <location>
        <begin position="28"/>
        <end position="161"/>
    </location>
</feature>
<keyword evidence="3" id="KW-1185">Reference proteome</keyword>
<reference evidence="2" key="1">
    <citation type="submission" date="2021-06" db="EMBL/GenBank/DDBJ databases">
        <title>Direct submission.</title>
        <authorList>
            <person name="Lee C.-S."/>
            <person name="Jin L."/>
        </authorList>
    </citation>
    <scope>NUCLEOTIDE SEQUENCE</scope>
    <source>
        <strain evidence="2">Con5</strain>
    </source>
</reference>
<dbReference type="InterPro" id="IPR007485">
    <property type="entry name" value="LPS_assembly_LptE"/>
</dbReference>
<dbReference type="Proteomes" id="UP000679352">
    <property type="component" value="Chromosome"/>
</dbReference>
<evidence type="ECO:0000256" key="1">
    <source>
        <dbReference type="SAM" id="SignalP"/>
    </source>
</evidence>
<evidence type="ECO:0008006" key="4">
    <source>
        <dbReference type="Google" id="ProtNLM"/>
    </source>
</evidence>
<keyword evidence="1" id="KW-0732">Signal</keyword>
<sequence length="161" mass="17181">MSSFNRRFLLGLLALAPAACTFTPAYAPGGPAAGLQNAVRVDNPDSKNSFDLVERLEERLGRPQTPRFALRYTITTKSIGVGITPENATTRYNLNGTVDWVLTDLAGTTVTQGRAQSFTSWSATGSTVAGLSAEEDAAYRLMRILADQIVTRLVASAGSIL</sequence>
<dbReference type="PROSITE" id="PS51318">
    <property type="entry name" value="TAT"/>
    <property type="match status" value="1"/>
</dbReference>
<dbReference type="GO" id="GO:0043165">
    <property type="term" value="P:Gram-negative-bacterium-type cell outer membrane assembly"/>
    <property type="evidence" value="ECO:0007669"/>
    <property type="project" value="InterPro"/>
</dbReference>
<name>A0A975S070_9RHOB</name>
<dbReference type="InterPro" id="IPR006311">
    <property type="entry name" value="TAT_signal"/>
</dbReference>
<gene>
    <name evidence="2" type="ORF">KM031_08610</name>
</gene>
<evidence type="ECO:0000313" key="3">
    <source>
        <dbReference type="Proteomes" id="UP000679352"/>
    </source>
</evidence>
<dbReference type="Pfam" id="PF04390">
    <property type="entry name" value="LptE"/>
    <property type="match status" value="1"/>
</dbReference>
<dbReference type="EMBL" id="CP076361">
    <property type="protein sequence ID" value="QWK88956.1"/>
    <property type="molecule type" value="Genomic_DNA"/>
</dbReference>
<dbReference type="GO" id="GO:0019867">
    <property type="term" value="C:outer membrane"/>
    <property type="evidence" value="ECO:0007669"/>
    <property type="project" value="InterPro"/>
</dbReference>
<protein>
    <recommendedName>
        <fullName evidence="4">LPS-assembly lipoprotein</fullName>
    </recommendedName>
</protein>
<dbReference type="Gene3D" id="3.30.160.150">
    <property type="entry name" value="Lipoprotein like domain"/>
    <property type="match status" value="1"/>
</dbReference>